<dbReference type="STRING" id="59895.A0A124SEG1"/>
<dbReference type="Proteomes" id="UP000243975">
    <property type="component" value="Unassembled WGS sequence"/>
</dbReference>
<protein>
    <submittedName>
        <fullName evidence="2">Uncharacterized protein</fullName>
    </submittedName>
</protein>
<evidence type="ECO:0000256" key="1">
    <source>
        <dbReference type="SAM" id="Coils"/>
    </source>
</evidence>
<gene>
    <name evidence="2" type="ORF">Ccrd_021761</name>
</gene>
<organism evidence="2 3">
    <name type="scientific">Cynara cardunculus var. scolymus</name>
    <name type="common">Globe artichoke</name>
    <name type="synonym">Cynara scolymus</name>
    <dbReference type="NCBI Taxonomy" id="59895"/>
    <lineage>
        <taxon>Eukaryota</taxon>
        <taxon>Viridiplantae</taxon>
        <taxon>Streptophyta</taxon>
        <taxon>Embryophyta</taxon>
        <taxon>Tracheophyta</taxon>
        <taxon>Spermatophyta</taxon>
        <taxon>Magnoliopsida</taxon>
        <taxon>eudicotyledons</taxon>
        <taxon>Gunneridae</taxon>
        <taxon>Pentapetalae</taxon>
        <taxon>asterids</taxon>
        <taxon>campanulids</taxon>
        <taxon>Asterales</taxon>
        <taxon>Asteraceae</taxon>
        <taxon>Carduoideae</taxon>
        <taxon>Cardueae</taxon>
        <taxon>Carduinae</taxon>
        <taxon>Cynara</taxon>
    </lineage>
</organism>
<evidence type="ECO:0000313" key="2">
    <source>
        <dbReference type="EMBL" id="KVH99971.1"/>
    </source>
</evidence>
<comment type="caution">
    <text evidence="2">The sequence shown here is derived from an EMBL/GenBank/DDBJ whole genome shotgun (WGS) entry which is preliminary data.</text>
</comment>
<evidence type="ECO:0000313" key="3">
    <source>
        <dbReference type="Proteomes" id="UP000243975"/>
    </source>
</evidence>
<dbReference type="Gramene" id="KVH99971">
    <property type="protein sequence ID" value="KVH99971"/>
    <property type="gene ID" value="Ccrd_021761"/>
</dbReference>
<feature type="coiled-coil region" evidence="1">
    <location>
        <begin position="10"/>
        <end position="69"/>
    </location>
</feature>
<keyword evidence="3" id="KW-1185">Reference proteome</keyword>
<reference evidence="2 3" key="1">
    <citation type="journal article" date="2016" name="Sci. Rep.">
        <title>The genome sequence of the outbreeding globe artichoke constructed de novo incorporating a phase-aware low-pass sequencing strategy of F1 progeny.</title>
        <authorList>
            <person name="Scaglione D."/>
            <person name="Reyes-Chin-Wo S."/>
            <person name="Acquadro A."/>
            <person name="Froenicke L."/>
            <person name="Portis E."/>
            <person name="Beitel C."/>
            <person name="Tirone M."/>
            <person name="Mauro R."/>
            <person name="Lo Monaco A."/>
            <person name="Mauromicale G."/>
            <person name="Faccioli P."/>
            <person name="Cattivelli L."/>
            <person name="Rieseberg L."/>
            <person name="Michelmore R."/>
            <person name="Lanteri S."/>
        </authorList>
    </citation>
    <scope>NUCLEOTIDE SEQUENCE [LARGE SCALE GENOMIC DNA]</scope>
    <source>
        <strain evidence="2">2C</strain>
    </source>
</reference>
<proteinExistence type="predicted"/>
<sequence length="157" mass="17403">MALSIFPERINSIKAILDDMKTQMVEEENTIRTKDQTMAELALLIPPLKENLQEAMDKAISAISQWEEIKMIAALFCEGSEKARKIKEVFSGGIESLVRLATEFSGNSETTLSNINSEAVKHSSALAELIKEASVKVGDILDDLQNGVKDEYEENLN</sequence>
<accession>A0A124SEG1</accession>
<name>A0A124SEG1_CYNCS</name>
<dbReference type="EMBL" id="LEKV01003403">
    <property type="protein sequence ID" value="KVH99971.1"/>
    <property type="molecule type" value="Genomic_DNA"/>
</dbReference>
<keyword evidence="1" id="KW-0175">Coiled coil</keyword>
<dbReference type="AlphaFoldDB" id="A0A124SEG1"/>